<dbReference type="InterPro" id="IPR005532">
    <property type="entry name" value="SUMF_dom"/>
</dbReference>
<dbReference type="InterPro" id="IPR017806">
    <property type="entry name" value="EgtB"/>
</dbReference>
<dbReference type="PANTHER" id="PTHR23150">
    <property type="entry name" value="SULFATASE MODIFYING FACTOR 1, 2"/>
    <property type="match status" value="1"/>
</dbReference>
<dbReference type="InterPro" id="IPR051043">
    <property type="entry name" value="Sulfatase_Mod_Factor_Kinase"/>
</dbReference>
<evidence type="ECO:0000259" key="1">
    <source>
        <dbReference type="Pfam" id="PF03781"/>
    </source>
</evidence>
<accession>A0ABS6ILD2</accession>
<dbReference type="InterPro" id="IPR024775">
    <property type="entry name" value="DinB-like"/>
</dbReference>
<sequence length="389" mass="44060">MPPVQARGLDRFRAVRSRTEELAAPLSAEDQTVQSMPDASPTKWHLAHTTWFFETFVLRPHASGYRPFDPAFEYLFNSYYEAVGPRHPRPQRGMITRPGAEQVLNYRRYVTGAMLDFLTHDRRCDELVELGLNHEQQHQELILMDIKHALSVNPLRPAYRAATPRAVLVPQAVAWREFEGGLVEVGHGGHGFAFDNEGPRHRTWLDAFAIAMRPVTCGEYLAFMEDGGYRRAEFWLSAGWECVNSRGWEAPLYWENKDGAWHVFTLSGLEPVDPSRSVCHVSAFEAAAFAKWAGKRLPREAEWETAAGVLQGSGEVWEWTASPYVAYPGYREPPGAIGEYNGKFMASQMVLRGGCSATPEGHVRPTYRNFFPPDARWMFGGIRLAEDLR</sequence>
<feature type="domain" description="Sulfatase-modifying factor enzyme-like" evidence="1">
    <location>
        <begin position="178"/>
        <end position="308"/>
    </location>
</feature>
<dbReference type="Pfam" id="PF03781">
    <property type="entry name" value="FGE-sulfatase"/>
    <property type="match status" value="1"/>
</dbReference>
<feature type="domain" description="DinB-like" evidence="2">
    <location>
        <begin position="12"/>
        <end position="141"/>
    </location>
</feature>
<comment type="caution">
    <text evidence="3">The sequence shown here is derived from an EMBL/GenBank/DDBJ whole genome shotgun (WGS) entry which is preliminary data.</text>
</comment>
<dbReference type="Pfam" id="PF12867">
    <property type="entry name" value="DinB_2"/>
    <property type="match status" value="1"/>
</dbReference>
<proteinExistence type="predicted"/>
<gene>
    <name evidence="3" type="primary">egtB</name>
    <name evidence="3" type="ORF">KQ910_16675</name>
</gene>
<evidence type="ECO:0000313" key="3">
    <source>
        <dbReference type="EMBL" id="MBU8875411.1"/>
    </source>
</evidence>
<dbReference type="Proteomes" id="UP000727907">
    <property type="component" value="Unassembled WGS sequence"/>
</dbReference>
<dbReference type="PANTHER" id="PTHR23150:SF36">
    <property type="entry name" value="HERCYNINE OXYGENASE"/>
    <property type="match status" value="1"/>
</dbReference>
<keyword evidence="4" id="KW-1185">Reference proteome</keyword>
<evidence type="ECO:0000259" key="2">
    <source>
        <dbReference type="Pfam" id="PF12867"/>
    </source>
</evidence>
<dbReference type="EMBL" id="JAHOPB010000001">
    <property type="protein sequence ID" value="MBU8875411.1"/>
    <property type="molecule type" value="Genomic_DNA"/>
</dbReference>
<organism evidence="3 4">
    <name type="scientific">Reyranella humidisoli</name>
    <dbReference type="NCBI Taxonomy" id="2849149"/>
    <lineage>
        <taxon>Bacteria</taxon>
        <taxon>Pseudomonadati</taxon>
        <taxon>Pseudomonadota</taxon>
        <taxon>Alphaproteobacteria</taxon>
        <taxon>Hyphomicrobiales</taxon>
        <taxon>Reyranellaceae</taxon>
        <taxon>Reyranella</taxon>
    </lineage>
</organism>
<dbReference type="NCBIfam" id="TIGR03440">
    <property type="entry name" value="egtB_TIGR03440"/>
    <property type="match status" value="1"/>
</dbReference>
<name>A0ABS6ILD2_9HYPH</name>
<evidence type="ECO:0000313" key="4">
    <source>
        <dbReference type="Proteomes" id="UP000727907"/>
    </source>
</evidence>
<protein>
    <submittedName>
        <fullName evidence="3">Ergothioneine biosynthesis protein EgtB</fullName>
    </submittedName>
</protein>
<reference evidence="3 4" key="1">
    <citation type="submission" date="2021-06" db="EMBL/GenBank/DDBJ databases">
        <authorList>
            <person name="Lee D.H."/>
        </authorList>
    </citation>
    <scope>NUCLEOTIDE SEQUENCE [LARGE SCALE GENOMIC DNA]</scope>
    <source>
        <strain evidence="3 4">MMS21-HV4-11</strain>
    </source>
</reference>